<organism evidence="2 3">
    <name type="scientific">Platanthera guangdongensis</name>
    <dbReference type="NCBI Taxonomy" id="2320717"/>
    <lineage>
        <taxon>Eukaryota</taxon>
        <taxon>Viridiplantae</taxon>
        <taxon>Streptophyta</taxon>
        <taxon>Embryophyta</taxon>
        <taxon>Tracheophyta</taxon>
        <taxon>Spermatophyta</taxon>
        <taxon>Magnoliopsida</taxon>
        <taxon>Liliopsida</taxon>
        <taxon>Asparagales</taxon>
        <taxon>Orchidaceae</taxon>
        <taxon>Orchidoideae</taxon>
        <taxon>Orchideae</taxon>
        <taxon>Orchidinae</taxon>
        <taxon>Platanthera</taxon>
    </lineage>
</organism>
<evidence type="ECO:0000313" key="3">
    <source>
        <dbReference type="Proteomes" id="UP001412067"/>
    </source>
</evidence>
<comment type="caution">
    <text evidence="2">The sequence shown here is derived from an EMBL/GenBank/DDBJ whole genome shotgun (WGS) entry which is preliminary data.</text>
</comment>
<dbReference type="Proteomes" id="UP001412067">
    <property type="component" value="Unassembled WGS sequence"/>
</dbReference>
<reference evidence="2 3" key="1">
    <citation type="journal article" date="2022" name="Nat. Plants">
        <title>Genomes of leafy and leafless Platanthera orchids illuminate the evolution of mycoheterotrophy.</title>
        <authorList>
            <person name="Li M.H."/>
            <person name="Liu K.W."/>
            <person name="Li Z."/>
            <person name="Lu H.C."/>
            <person name="Ye Q.L."/>
            <person name="Zhang D."/>
            <person name="Wang J.Y."/>
            <person name="Li Y.F."/>
            <person name="Zhong Z.M."/>
            <person name="Liu X."/>
            <person name="Yu X."/>
            <person name="Liu D.K."/>
            <person name="Tu X.D."/>
            <person name="Liu B."/>
            <person name="Hao Y."/>
            <person name="Liao X.Y."/>
            <person name="Jiang Y.T."/>
            <person name="Sun W.H."/>
            <person name="Chen J."/>
            <person name="Chen Y.Q."/>
            <person name="Ai Y."/>
            <person name="Zhai J.W."/>
            <person name="Wu S.S."/>
            <person name="Zhou Z."/>
            <person name="Hsiao Y.Y."/>
            <person name="Wu W.L."/>
            <person name="Chen Y.Y."/>
            <person name="Lin Y.F."/>
            <person name="Hsu J.L."/>
            <person name="Li C.Y."/>
            <person name="Wang Z.W."/>
            <person name="Zhao X."/>
            <person name="Zhong W.Y."/>
            <person name="Ma X.K."/>
            <person name="Ma L."/>
            <person name="Huang J."/>
            <person name="Chen G.Z."/>
            <person name="Huang M.Z."/>
            <person name="Huang L."/>
            <person name="Peng D.H."/>
            <person name="Luo Y.B."/>
            <person name="Zou S.Q."/>
            <person name="Chen S.P."/>
            <person name="Lan S."/>
            <person name="Tsai W.C."/>
            <person name="Van de Peer Y."/>
            <person name="Liu Z.J."/>
        </authorList>
    </citation>
    <scope>NUCLEOTIDE SEQUENCE [LARGE SCALE GENOMIC DNA]</scope>
    <source>
        <strain evidence="2">Lor288</strain>
    </source>
</reference>
<evidence type="ECO:0000313" key="2">
    <source>
        <dbReference type="EMBL" id="KAK8964058.1"/>
    </source>
</evidence>
<protein>
    <submittedName>
        <fullName evidence="2">Uncharacterized protein</fullName>
    </submittedName>
</protein>
<evidence type="ECO:0000256" key="1">
    <source>
        <dbReference type="SAM" id="MobiDB-lite"/>
    </source>
</evidence>
<proteinExistence type="predicted"/>
<name>A0ABR2MM83_9ASPA</name>
<feature type="compositionally biased region" description="Low complexity" evidence="1">
    <location>
        <begin position="16"/>
        <end position="27"/>
    </location>
</feature>
<dbReference type="EMBL" id="JBBWWR010000007">
    <property type="protein sequence ID" value="KAK8964058.1"/>
    <property type="molecule type" value="Genomic_DNA"/>
</dbReference>
<accession>A0ABR2MM83</accession>
<feature type="compositionally biased region" description="Basic and acidic residues" evidence="1">
    <location>
        <begin position="1"/>
        <end position="11"/>
    </location>
</feature>
<feature type="region of interest" description="Disordered" evidence="1">
    <location>
        <begin position="1"/>
        <end position="74"/>
    </location>
</feature>
<gene>
    <name evidence="2" type="ORF">KSP40_PGU002471</name>
</gene>
<sequence>MFWEATREYRRSARCSKPTTKSPNSTSHMHAGWDSESRSGDHRSPKRFLFVSRAHVLQRRRQQGDDCQKNPIKK</sequence>
<feature type="compositionally biased region" description="Basic and acidic residues" evidence="1">
    <location>
        <begin position="31"/>
        <end position="43"/>
    </location>
</feature>
<keyword evidence="3" id="KW-1185">Reference proteome</keyword>